<proteinExistence type="predicted"/>
<dbReference type="Gene3D" id="1.25.40.10">
    <property type="entry name" value="Tetratricopeptide repeat domain"/>
    <property type="match status" value="1"/>
</dbReference>
<sequence>MFDWKEILDFWFGELDGNGLPDHFHRSRWFHADRKFDQELRRRFMSMIVLASEGGLSHWRVEAGGRLAEILLLDQFSRNVFRGSALAFEQDSLAKKLCHQAMRAGHDMELPPVQRAFLYMPLKHSERIDDQSESVDCYEQLFASTQGVLKELMASFAQSARDHRDIVDRFGRFPHRNAALGRVSRPEENEYLKKARRFGQ</sequence>
<dbReference type="InterPro" id="IPR011990">
    <property type="entry name" value="TPR-like_helical_dom_sf"/>
</dbReference>
<gene>
    <name evidence="1" type="ORF">QVZ43_09805</name>
</gene>
<organism evidence="1 2">
    <name type="scientific">Marinobacter suaedae</name>
    <dbReference type="NCBI Taxonomy" id="3057675"/>
    <lineage>
        <taxon>Bacteria</taxon>
        <taxon>Pseudomonadati</taxon>
        <taxon>Pseudomonadota</taxon>
        <taxon>Gammaproteobacteria</taxon>
        <taxon>Pseudomonadales</taxon>
        <taxon>Marinobacteraceae</taxon>
        <taxon>Marinobacter</taxon>
    </lineage>
</organism>
<dbReference type="InterPro" id="IPR010323">
    <property type="entry name" value="DUF924"/>
</dbReference>
<dbReference type="Pfam" id="PF06041">
    <property type="entry name" value="DUF924"/>
    <property type="match status" value="1"/>
</dbReference>
<dbReference type="Gene3D" id="1.20.58.320">
    <property type="entry name" value="TPR-like"/>
    <property type="match status" value="1"/>
</dbReference>
<dbReference type="RefSeq" id="WP_302909791.1">
    <property type="nucleotide sequence ID" value="NZ_JAUMIS010000002.1"/>
</dbReference>
<evidence type="ECO:0000313" key="1">
    <source>
        <dbReference type="EMBL" id="MDO3722017.1"/>
    </source>
</evidence>
<name>A0ABT8W1B6_9GAMM</name>
<dbReference type="SUPFAM" id="SSF48452">
    <property type="entry name" value="TPR-like"/>
    <property type="match status" value="1"/>
</dbReference>
<keyword evidence="2" id="KW-1185">Reference proteome</keyword>
<dbReference type="Proteomes" id="UP001168640">
    <property type="component" value="Unassembled WGS sequence"/>
</dbReference>
<reference evidence="1" key="1">
    <citation type="submission" date="2023-07" db="EMBL/GenBank/DDBJ databases">
        <title>Marinobacter sp. chi1 genome sequencing and assembly.</title>
        <authorList>
            <person name="Park S."/>
        </authorList>
    </citation>
    <scope>NUCLEOTIDE SEQUENCE</scope>
    <source>
        <strain evidence="1">Chi1</strain>
    </source>
</reference>
<dbReference type="EMBL" id="JAUMIS010000002">
    <property type="protein sequence ID" value="MDO3722017.1"/>
    <property type="molecule type" value="Genomic_DNA"/>
</dbReference>
<accession>A0ABT8W1B6</accession>
<comment type="caution">
    <text evidence="1">The sequence shown here is derived from an EMBL/GenBank/DDBJ whole genome shotgun (WGS) entry which is preliminary data.</text>
</comment>
<protein>
    <submittedName>
        <fullName evidence="1">DUF924 family protein</fullName>
    </submittedName>
</protein>
<evidence type="ECO:0000313" key="2">
    <source>
        <dbReference type="Proteomes" id="UP001168640"/>
    </source>
</evidence>